<dbReference type="InterPro" id="IPR016718">
    <property type="entry name" value="rRNA_m1G-MeTrfase_A_prd"/>
</dbReference>
<feature type="domain" description="23S rRNA (guanine(745)-N(1))-methyltransferase N-terminal" evidence="4">
    <location>
        <begin position="10"/>
        <end position="44"/>
    </location>
</feature>
<dbReference type="InterPro" id="IPR029063">
    <property type="entry name" value="SAM-dependent_MTases_sf"/>
</dbReference>
<dbReference type="Pfam" id="PF13649">
    <property type="entry name" value="Methyltransf_25"/>
    <property type="match status" value="1"/>
</dbReference>
<keyword evidence="1" id="KW-0479">Metal-binding</keyword>
<dbReference type="OrthoDB" id="108476at2"/>
<comment type="caution">
    <text evidence="5">The sequence shown here is derived from an EMBL/GenBank/DDBJ whole genome shotgun (WGS) entry which is preliminary data.</text>
</comment>
<organism evidence="5 6">
    <name type="scientific">Arthrobacter pityocampae</name>
    <dbReference type="NCBI Taxonomy" id="547334"/>
    <lineage>
        <taxon>Bacteria</taxon>
        <taxon>Bacillati</taxon>
        <taxon>Actinomycetota</taxon>
        <taxon>Actinomycetes</taxon>
        <taxon>Micrococcales</taxon>
        <taxon>Micrococcaceae</taxon>
        <taxon>Arthrobacter</taxon>
    </lineage>
</organism>
<dbReference type="GO" id="GO:0046872">
    <property type="term" value="F:metal ion binding"/>
    <property type="evidence" value="ECO:0007669"/>
    <property type="project" value="UniProtKB-KW"/>
</dbReference>
<feature type="binding site" evidence="1">
    <location>
        <position position="27"/>
    </location>
    <ligand>
        <name>Zn(2+)</name>
        <dbReference type="ChEBI" id="CHEBI:29105"/>
    </ligand>
</feature>
<feature type="domain" description="Methyltransferase" evidence="3">
    <location>
        <begin position="93"/>
        <end position="176"/>
    </location>
</feature>
<keyword evidence="6" id="KW-1185">Reference proteome</keyword>
<dbReference type="Pfam" id="PF21302">
    <property type="entry name" value="Zn_ribbon_RlmA"/>
    <property type="match status" value="1"/>
</dbReference>
<evidence type="ECO:0000313" key="6">
    <source>
        <dbReference type="Proteomes" id="UP000239297"/>
    </source>
</evidence>
<dbReference type="Proteomes" id="UP000239297">
    <property type="component" value="Unassembled WGS sequence"/>
</dbReference>
<dbReference type="Gene3D" id="3.40.50.150">
    <property type="entry name" value="Vaccinia Virus protein VP39"/>
    <property type="match status" value="1"/>
</dbReference>
<dbReference type="SUPFAM" id="SSF53335">
    <property type="entry name" value="S-adenosyl-L-methionine-dependent methyltransferases"/>
    <property type="match status" value="1"/>
</dbReference>
<proteinExistence type="predicted"/>
<keyword evidence="1" id="KW-0862">Zinc</keyword>
<feature type="binding site" evidence="1">
    <location>
        <position position="31"/>
    </location>
    <ligand>
        <name>Zn(2+)</name>
        <dbReference type="ChEBI" id="CHEBI:29105"/>
    </ligand>
</feature>
<feature type="binding site" evidence="1">
    <location>
        <position position="11"/>
    </location>
    <ligand>
        <name>Zn(2+)</name>
        <dbReference type="ChEBI" id="CHEBI:29105"/>
    </ligand>
</feature>
<evidence type="ECO:0000256" key="1">
    <source>
        <dbReference type="PIRSR" id="PIRSR018249-1"/>
    </source>
</evidence>
<dbReference type="EMBL" id="PRKW01000002">
    <property type="protein sequence ID" value="PPB49964.1"/>
    <property type="molecule type" value="Genomic_DNA"/>
</dbReference>
<sequence>MPALPQPLLTCPVCALALQDVGRTLACERGHRFDAARQGYVNLLTGRGSPFEGDTAAMVEAREAFLGSGHYAPLRAAVVGAALRGAGAPAVALDAGAGTGYYLEGLAAAVPGVFPVALDISKTALRRAARRLPGGVSIVWDVWRPLPVADASVDVLLNVFAPRNAGEFVRVLAPGGRLVVVTPRPGHLAGLEEVGPLLSVPDQKADDVRAAFDGALVETGREDLDYTMSLPRDLARSALVMGPAAHHARADGATPSTGRQAPLEVTARFTVQVLARAGDPGRAPEARDGTER</sequence>
<feature type="binding site" evidence="1">
    <location>
        <position position="14"/>
    </location>
    <ligand>
        <name>Zn(2+)</name>
        <dbReference type="ChEBI" id="CHEBI:29105"/>
    </ligand>
</feature>
<dbReference type="GO" id="GO:0008168">
    <property type="term" value="F:methyltransferase activity"/>
    <property type="evidence" value="ECO:0007669"/>
    <property type="project" value="InterPro"/>
</dbReference>
<dbReference type="RefSeq" id="WP_104120459.1">
    <property type="nucleotide sequence ID" value="NZ_PRKW01000002.1"/>
</dbReference>
<accession>A0A2S5IZI1</accession>
<dbReference type="CDD" id="cd02440">
    <property type="entry name" value="AdoMet_MTases"/>
    <property type="match status" value="1"/>
</dbReference>
<dbReference type="InterPro" id="IPR041698">
    <property type="entry name" value="Methyltransf_25"/>
</dbReference>
<protein>
    <submittedName>
        <fullName evidence="5">Uncharacterized protein</fullName>
    </submittedName>
</protein>
<gene>
    <name evidence="5" type="ORF">C4K88_04555</name>
</gene>
<feature type="binding site" evidence="2">
    <location>
        <position position="187"/>
    </location>
    <ligand>
        <name>S-adenosyl-L-methionine</name>
        <dbReference type="ChEBI" id="CHEBI:59789"/>
    </ligand>
</feature>
<evidence type="ECO:0000259" key="3">
    <source>
        <dbReference type="Pfam" id="PF13649"/>
    </source>
</evidence>
<feature type="binding site" evidence="2">
    <location>
        <begin position="99"/>
        <end position="100"/>
    </location>
    <ligand>
        <name>S-adenosyl-L-methionine</name>
        <dbReference type="ChEBI" id="CHEBI:59789"/>
    </ligand>
</feature>
<dbReference type="PIRSF" id="PIRSF018249">
    <property type="entry name" value="MyrA_prd"/>
    <property type="match status" value="1"/>
</dbReference>
<name>A0A2S5IZI1_9MICC</name>
<evidence type="ECO:0000313" key="5">
    <source>
        <dbReference type="EMBL" id="PPB49964.1"/>
    </source>
</evidence>
<evidence type="ECO:0000256" key="2">
    <source>
        <dbReference type="PIRSR" id="PIRSR018249-2"/>
    </source>
</evidence>
<keyword evidence="2" id="KW-0949">S-adenosyl-L-methionine</keyword>
<dbReference type="AlphaFoldDB" id="A0A2S5IZI1"/>
<evidence type="ECO:0000259" key="4">
    <source>
        <dbReference type="Pfam" id="PF21302"/>
    </source>
</evidence>
<feature type="binding site" evidence="2">
    <location>
        <position position="71"/>
    </location>
    <ligand>
        <name>S-adenosyl-L-methionine</name>
        <dbReference type="ChEBI" id="CHEBI:59789"/>
    </ligand>
</feature>
<dbReference type="InterPro" id="IPR048647">
    <property type="entry name" value="RlmA_N"/>
</dbReference>
<reference evidence="5 6" key="1">
    <citation type="journal article" date="2014" name="Int. J. Syst. Evol. Microbiol.">
        <title>Arthrobacter pityocampae sp. nov., isolated from Thaumetopoea pityocampa (Lep., Thaumetopoeidae).</title>
        <authorList>
            <person name="Ince I.A."/>
            <person name="Demirbag Z."/>
            <person name="Kati H."/>
        </authorList>
    </citation>
    <scope>NUCLEOTIDE SEQUENCE [LARGE SCALE GENOMIC DNA]</scope>
    <source>
        <strain evidence="5 6">Tp2</strain>
    </source>
</reference>